<accession>E7QSJ7</accession>
<comment type="caution">
    <text evidence="1">The sequence shown here is derived from an EMBL/GenBank/DDBJ whole genome shotgun (WGS) entry which is preliminary data.</text>
</comment>
<dbReference type="EMBL" id="AEMG01000007">
    <property type="protein sequence ID" value="EFW92406.1"/>
    <property type="molecule type" value="Genomic_DNA"/>
</dbReference>
<dbReference type="AlphaFoldDB" id="E7QSJ7"/>
<reference evidence="1 2" key="1">
    <citation type="journal article" date="2014" name="ISME J.">
        <title>Trehalose/2-sulfotrehalose biosynthesis and glycine-betaine uptake are widely spread mechanisms for osmoadaptation in the Halobacteriales.</title>
        <authorList>
            <person name="Youssef N.H."/>
            <person name="Savage-Ashlock K.N."/>
            <person name="McCully A.L."/>
            <person name="Luedtke B."/>
            <person name="Shaw E.I."/>
            <person name="Hoff W.D."/>
            <person name="Elshahed M.S."/>
        </authorList>
    </citation>
    <scope>NUCLEOTIDE SEQUENCE [LARGE SCALE GENOMIC DNA]</scope>
    <source>
        <strain evidence="1 2">DX253</strain>
    </source>
</reference>
<dbReference type="Proteomes" id="UP000003751">
    <property type="component" value="Unassembled WGS sequence"/>
</dbReference>
<name>E7QSJ7_HALPU</name>
<dbReference type="PATRIC" id="fig|797209.4.peg.1769"/>
<gene>
    <name evidence="1" type="ORF">ZOD2009_08863</name>
</gene>
<sequence>MNRPLKISFETNRKVNRLNTTNDSFRTLSIRMSRLILH</sequence>
<proteinExistence type="predicted"/>
<protein>
    <submittedName>
        <fullName evidence="1">Uncharacterized protein</fullName>
    </submittedName>
</protein>
<evidence type="ECO:0000313" key="2">
    <source>
        <dbReference type="Proteomes" id="UP000003751"/>
    </source>
</evidence>
<evidence type="ECO:0000313" key="1">
    <source>
        <dbReference type="EMBL" id="EFW92406.1"/>
    </source>
</evidence>
<organism evidence="1 2">
    <name type="scientific">Haladaptatus paucihalophilus DX253</name>
    <dbReference type="NCBI Taxonomy" id="797209"/>
    <lineage>
        <taxon>Archaea</taxon>
        <taxon>Methanobacteriati</taxon>
        <taxon>Methanobacteriota</taxon>
        <taxon>Stenosarchaea group</taxon>
        <taxon>Halobacteria</taxon>
        <taxon>Halobacteriales</taxon>
        <taxon>Haladaptataceae</taxon>
        <taxon>Haladaptatus</taxon>
    </lineage>
</organism>